<feature type="region of interest" description="Disordered" evidence="2">
    <location>
        <begin position="1"/>
        <end position="40"/>
    </location>
</feature>
<dbReference type="RefSeq" id="WP_011435997.1">
    <property type="nucleotide sequence ID" value="NC_007777.1"/>
</dbReference>
<evidence type="ECO:0000259" key="5">
    <source>
        <dbReference type="Pfam" id="PF13399"/>
    </source>
</evidence>
<reference evidence="6 7" key="1">
    <citation type="journal article" date="2007" name="Genome Res.">
        <title>Genome characteristics of facultatively symbiotic Frankia sp. strains reflect host range and host plant biogeography.</title>
        <authorList>
            <person name="Normand P."/>
            <person name="Lapierre P."/>
            <person name="Tisa L.S."/>
            <person name="Gogarten J.P."/>
            <person name="Alloisio N."/>
            <person name="Bagnarol E."/>
            <person name="Bassi C.A."/>
            <person name="Berry A.M."/>
            <person name="Bickhart D.M."/>
            <person name="Choisne N."/>
            <person name="Couloux A."/>
            <person name="Cournoyer B."/>
            <person name="Cruveiller S."/>
            <person name="Daubin V."/>
            <person name="Demange N."/>
            <person name="Francino M.P."/>
            <person name="Goltsman E."/>
            <person name="Huang Y."/>
            <person name="Kopp O.R."/>
            <person name="Labarre L."/>
            <person name="Lapidus A."/>
            <person name="Lavire C."/>
            <person name="Marechal J."/>
            <person name="Martinez M."/>
            <person name="Mastronunzio J.E."/>
            <person name="Mullin B.C."/>
            <person name="Niemann J."/>
            <person name="Pujic P."/>
            <person name="Rawnsley T."/>
            <person name="Rouy Z."/>
            <person name="Schenowitz C."/>
            <person name="Sellstedt A."/>
            <person name="Tavares F."/>
            <person name="Tomkins J.P."/>
            <person name="Vallenet D."/>
            <person name="Valverde C."/>
            <person name="Wall L.G."/>
            <person name="Wang Y."/>
            <person name="Medigue C."/>
            <person name="Benson D.R."/>
        </authorList>
    </citation>
    <scope>NUCLEOTIDE SEQUENCE [LARGE SCALE GENOMIC DNA]</scope>
    <source>
        <strain evidence="7">DSM 45818 / CECT 9043 / CcI3</strain>
    </source>
</reference>
<dbReference type="HOGENOM" id="CLU_016455_0_3_11"/>
<dbReference type="PANTHER" id="PTHR33392">
    <property type="entry name" value="POLYISOPRENYL-TEICHOIC ACID--PEPTIDOGLYCAN TEICHOIC ACID TRANSFERASE TAGU"/>
    <property type="match status" value="1"/>
</dbReference>
<feature type="compositionally biased region" description="Pro residues" evidence="2">
    <location>
        <begin position="529"/>
        <end position="545"/>
    </location>
</feature>
<dbReference type="eggNOG" id="COG1316">
    <property type="taxonomic scope" value="Bacteria"/>
</dbReference>
<gene>
    <name evidence="6" type="ordered locus">Francci3_1558</name>
</gene>
<evidence type="ECO:0000313" key="6">
    <source>
        <dbReference type="EMBL" id="ABD10934.1"/>
    </source>
</evidence>
<accession>Q2JCQ8</accession>
<dbReference type="NCBIfam" id="TIGR00350">
    <property type="entry name" value="lytR_cpsA_psr"/>
    <property type="match status" value="1"/>
</dbReference>
<evidence type="ECO:0000256" key="2">
    <source>
        <dbReference type="SAM" id="MobiDB-lite"/>
    </source>
</evidence>
<dbReference type="Gene3D" id="3.40.630.190">
    <property type="entry name" value="LCP protein"/>
    <property type="match status" value="1"/>
</dbReference>
<dbReference type="KEGG" id="fra:Francci3_1558"/>
<evidence type="ECO:0000256" key="1">
    <source>
        <dbReference type="ARBA" id="ARBA00006068"/>
    </source>
</evidence>
<keyword evidence="3" id="KW-1133">Transmembrane helix</keyword>
<feature type="region of interest" description="Disordered" evidence="2">
    <location>
        <begin position="387"/>
        <end position="411"/>
    </location>
</feature>
<dbReference type="InterPro" id="IPR004474">
    <property type="entry name" value="LytR_CpsA_psr"/>
</dbReference>
<dbReference type="EMBL" id="CP000249">
    <property type="protein sequence ID" value="ABD10934.1"/>
    <property type="molecule type" value="Genomic_DNA"/>
</dbReference>
<feature type="compositionally biased region" description="Low complexity" evidence="2">
    <location>
        <begin position="513"/>
        <end position="528"/>
    </location>
</feature>
<dbReference type="Pfam" id="PF03816">
    <property type="entry name" value="LytR_cpsA_psr"/>
    <property type="match status" value="1"/>
</dbReference>
<evidence type="ECO:0000256" key="3">
    <source>
        <dbReference type="SAM" id="Phobius"/>
    </source>
</evidence>
<sequence>MTAPHPQNDAADHARVLPPRLDPRGSGSGRSGSGSARGGRSARRRGLRVFLACVSCLVFVATVGGWAAYFYVDGKVNRVDLGLGSGGDSGGVGTANYLLVGTDSRAGTNGKYGDAPGQRSDTTILAHLTKDGTTTMVSFPRDMYVLIPEYTDGAGKRHKAWHDKFNAAISVGGPSLLVQTVQSLTGLQVDHYISMDLEGFKEITDAIGGVQVCIKPSDAKPSRYQDDRGRWRMSTNTNDPMSGFVGGPGTIQLGGDQALAFVRQRHGLPDGDFDRIRRQQQFIGSMFHKIMADDTLTNPIKAQKLVSAAASALTLDNHTSIADLRSLGTRVRGLATGGLQMQTVPVHAPTRAEGAIDDNGNIRLHGVPASVQLYRPDDLQRIVAPMGGKAEGASSTTDAGSGGTGPALAPGAAAAPSQVRVAVYNGSSRAGLASKVTEQLTAKGFHARNAGNASVLTHETSRVLYAPGQEAEANTVAAAVPGSVLLADASITGVQLVLGSGFTAVVTPSVTAGGTAPAPAPAAAGPAAGPAPPGAPSPGPPTCTY</sequence>
<evidence type="ECO:0000259" key="4">
    <source>
        <dbReference type="Pfam" id="PF03816"/>
    </source>
</evidence>
<dbReference type="AlphaFoldDB" id="Q2JCQ8"/>
<dbReference type="Gene3D" id="3.30.70.2390">
    <property type="match status" value="1"/>
</dbReference>
<evidence type="ECO:0000313" key="7">
    <source>
        <dbReference type="Proteomes" id="UP000001937"/>
    </source>
</evidence>
<feature type="domain" description="Cell envelope-related transcriptional attenuator" evidence="4">
    <location>
        <begin position="119"/>
        <end position="290"/>
    </location>
</feature>
<dbReference type="InterPro" id="IPR050922">
    <property type="entry name" value="LytR/CpsA/Psr_CW_biosynth"/>
</dbReference>
<protein>
    <submittedName>
        <fullName evidence="6">Cell envelope-related transcriptional attenuator</fullName>
    </submittedName>
</protein>
<keyword evidence="7" id="KW-1185">Reference proteome</keyword>
<dbReference type="STRING" id="106370.Francci3_1558"/>
<feature type="domain" description="LytR/CpsA/Psr regulator C-terminal" evidence="5">
    <location>
        <begin position="418"/>
        <end position="502"/>
    </location>
</feature>
<dbReference type="InterPro" id="IPR027381">
    <property type="entry name" value="LytR/CpsA/Psr_C"/>
</dbReference>
<keyword evidence="3" id="KW-0472">Membrane</keyword>
<name>Q2JCQ8_FRACC</name>
<feature type="region of interest" description="Disordered" evidence="2">
    <location>
        <begin position="513"/>
        <end position="545"/>
    </location>
</feature>
<feature type="transmembrane region" description="Helical" evidence="3">
    <location>
        <begin position="49"/>
        <end position="72"/>
    </location>
</feature>
<comment type="similarity">
    <text evidence="1">Belongs to the LytR/CpsA/Psr (LCP) family.</text>
</comment>
<dbReference type="PhylomeDB" id="Q2JCQ8"/>
<dbReference type="Proteomes" id="UP000001937">
    <property type="component" value="Chromosome"/>
</dbReference>
<dbReference type="Pfam" id="PF13399">
    <property type="entry name" value="LytR_C"/>
    <property type="match status" value="1"/>
</dbReference>
<keyword evidence="3" id="KW-0812">Transmembrane</keyword>
<proteinExistence type="inferred from homology"/>
<feature type="compositionally biased region" description="Gly residues" evidence="2">
    <location>
        <begin position="26"/>
        <end position="37"/>
    </location>
</feature>
<organism evidence="6 7">
    <name type="scientific">Frankia casuarinae (strain DSM 45818 / CECT 9043 / HFP020203 / CcI3)</name>
    <dbReference type="NCBI Taxonomy" id="106370"/>
    <lineage>
        <taxon>Bacteria</taxon>
        <taxon>Bacillati</taxon>
        <taxon>Actinomycetota</taxon>
        <taxon>Actinomycetes</taxon>
        <taxon>Frankiales</taxon>
        <taxon>Frankiaceae</taxon>
        <taxon>Frankia</taxon>
    </lineage>
</organism>
<dbReference type="PANTHER" id="PTHR33392:SF6">
    <property type="entry name" value="POLYISOPRENYL-TEICHOIC ACID--PEPTIDOGLYCAN TEICHOIC ACID TRANSFERASE TAGU"/>
    <property type="match status" value="1"/>
</dbReference>